<dbReference type="Pfam" id="PF00211">
    <property type="entry name" value="Guanylate_cyc"/>
    <property type="match status" value="1"/>
</dbReference>
<sequence length="232" mass="24641">MRSASVRRVGDESTFMFADIAGFTALTEAHGDDEAADLALEFCRRVSRQLGPEDGEVVKTIGDAVMVRLTSAGRAIRLGVAIVEDLMSEHGQPTVRVGMHSGPATRRGGDYFGTTVNLAARIAAAAAGGEVLISETVRQLGAAALSDVAVTARGEARFRNVAAPVALYAVHRAHEPGRRQHPLDPVCRMAVVPGREARRVTHGDTIHFFCSELCADRFSAAPGDYVGSMRAT</sequence>
<organism evidence="3 4">
    <name type="scientific">Baekduia soli</name>
    <dbReference type="NCBI Taxonomy" id="496014"/>
    <lineage>
        <taxon>Bacteria</taxon>
        <taxon>Bacillati</taxon>
        <taxon>Actinomycetota</taxon>
        <taxon>Thermoleophilia</taxon>
        <taxon>Solirubrobacterales</taxon>
        <taxon>Baekduiaceae</taxon>
        <taxon>Baekduia</taxon>
    </lineage>
</organism>
<evidence type="ECO:0000259" key="2">
    <source>
        <dbReference type="PROSITE" id="PS50125"/>
    </source>
</evidence>
<dbReference type="KEGG" id="bsol:FSW04_15025"/>
<dbReference type="GO" id="GO:0009190">
    <property type="term" value="P:cyclic nucleotide biosynthetic process"/>
    <property type="evidence" value="ECO:0007669"/>
    <property type="project" value="InterPro"/>
</dbReference>
<dbReference type="Gene3D" id="3.30.70.1230">
    <property type="entry name" value="Nucleotide cyclase"/>
    <property type="match status" value="1"/>
</dbReference>
<accession>A0A5B8U6P2</accession>
<dbReference type="InterPro" id="IPR050697">
    <property type="entry name" value="Adenylyl/Guanylyl_Cyclase_3/4"/>
</dbReference>
<evidence type="ECO:0000313" key="3">
    <source>
        <dbReference type="EMBL" id="QEC48754.1"/>
    </source>
</evidence>
<dbReference type="SMART" id="SM00044">
    <property type="entry name" value="CYCc"/>
    <property type="match status" value="1"/>
</dbReference>
<reference evidence="3 4" key="1">
    <citation type="journal article" date="2018" name="J. Microbiol.">
        <title>Baekduia soli gen. nov., sp. nov., a novel bacterium isolated from the soil of Baekdu Mountain and proposal of a novel family name, Baekduiaceae fam. nov.</title>
        <authorList>
            <person name="An D.S."/>
            <person name="Siddiqi M.Z."/>
            <person name="Kim K.H."/>
            <person name="Yu H.S."/>
            <person name="Im W.T."/>
        </authorList>
    </citation>
    <scope>NUCLEOTIDE SEQUENCE [LARGE SCALE GENOMIC DNA]</scope>
    <source>
        <strain evidence="3 4">BR7-21</strain>
    </source>
</reference>
<dbReference type="AlphaFoldDB" id="A0A5B8U6P2"/>
<dbReference type="Proteomes" id="UP000321805">
    <property type="component" value="Chromosome"/>
</dbReference>
<keyword evidence="4" id="KW-1185">Reference proteome</keyword>
<dbReference type="SUPFAM" id="SSF55073">
    <property type="entry name" value="Nucleotide cyclase"/>
    <property type="match status" value="1"/>
</dbReference>
<dbReference type="CDD" id="cd07302">
    <property type="entry name" value="CHD"/>
    <property type="match status" value="1"/>
</dbReference>
<evidence type="ECO:0000256" key="1">
    <source>
        <dbReference type="ARBA" id="ARBA00005381"/>
    </source>
</evidence>
<dbReference type="PANTHER" id="PTHR43081:SF1">
    <property type="entry name" value="ADENYLATE CYCLASE, TERMINAL-DIFFERENTIATION SPECIFIC"/>
    <property type="match status" value="1"/>
</dbReference>
<name>A0A5B8U6P2_9ACTN</name>
<comment type="similarity">
    <text evidence="1">Belongs to the adenylyl cyclase class-3 family.</text>
</comment>
<dbReference type="InterPro" id="IPR029787">
    <property type="entry name" value="Nucleotide_cyclase"/>
</dbReference>
<protein>
    <submittedName>
        <fullName evidence="3">YHS domain-containing protein</fullName>
    </submittedName>
</protein>
<evidence type="ECO:0000313" key="4">
    <source>
        <dbReference type="Proteomes" id="UP000321805"/>
    </source>
</evidence>
<dbReference type="GO" id="GO:0035556">
    <property type="term" value="P:intracellular signal transduction"/>
    <property type="evidence" value="ECO:0007669"/>
    <property type="project" value="InterPro"/>
</dbReference>
<dbReference type="PANTHER" id="PTHR43081">
    <property type="entry name" value="ADENYLATE CYCLASE, TERMINAL-DIFFERENTIATION SPECIFIC-RELATED"/>
    <property type="match status" value="1"/>
</dbReference>
<feature type="domain" description="Guanylate cyclase" evidence="2">
    <location>
        <begin position="14"/>
        <end position="123"/>
    </location>
</feature>
<dbReference type="InterPro" id="IPR001054">
    <property type="entry name" value="A/G_cyclase"/>
</dbReference>
<dbReference type="OrthoDB" id="54411at2"/>
<gene>
    <name evidence="3" type="ORF">FSW04_15025</name>
</gene>
<dbReference type="EMBL" id="CP042430">
    <property type="protein sequence ID" value="QEC48754.1"/>
    <property type="molecule type" value="Genomic_DNA"/>
</dbReference>
<dbReference type="GO" id="GO:0004016">
    <property type="term" value="F:adenylate cyclase activity"/>
    <property type="evidence" value="ECO:0007669"/>
    <property type="project" value="UniProtKB-ARBA"/>
</dbReference>
<dbReference type="PROSITE" id="PS50125">
    <property type="entry name" value="GUANYLATE_CYCLASE_2"/>
    <property type="match status" value="1"/>
</dbReference>
<proteinExistence type="inferred from homology"/>